<dbReference type="AlphaFoldDB" id="A0A0F9YE37"/>
<organism evidence="1">
    <name type="scientific">marine sediment metagenome</name>
    <dbReference type="NCBI Taxonomy" id="412755"/>
    <lineage>
        <taxon>unclassified sequences</taxon>
        <taxon>metagenomes</taxon>
        <taxon>ecological metagenomes</taxon>
    </lineage>
</organism>
<gene>
    <name evidence="1" type="ORF">LCGC14_0030010</name>
</gene>
<evidence type="ECO:0008006" key="2">
    <source>
        <dbReference type="Google" id="ProtNLM"/>
    </source>
</evidence>
<reference evidence="1" key="1">
    <citation type="journal article" date="2015" name="Nature">
        <title>Complex archaea that bridge the gap between prokaryotes and eukaryotes.</title>
        <authorList>
            <person name="Spang A."/>
            <person name="Saw J.H."/>
            <person name="Jorgensen S.L."/>
            <person name="Zaremba-Niedzwiedzka K."/>
            <person name="Martijn J."/>
            <person name="Lind A.E."/>
            <person name="van Eijk R."/>
            <person name="Schleper C."/>
            <person name="Guy L."/>
            <person name="Ettema T.J."/>
        </authorList>
    </citation>
    <scope>NUCLEOTIDE SEQUENCE</scope>
</reference>
<dbReference type="PANTHER" id="PTHR43685">
    <property type="entry name" value="GLYCOSYLTRANSFERASE"/>
    <property type="match status" value="1"/>
</dbReference>
<dbReference type="EMBL" id="LAZR01000005">
    <property type="protein sequence ID" value="KKO10462.1"/>
    <property type="molecule type" value="Genomic_DNA"/>
</dbReference>
<name>A0A0F9YE37_9ZZZZ</name>
<sequence>MALNFAVCVPTLNAGPQWQRWLDTTLAGLGPTMRLVVVDSCSDDDTATLAHNAGAEVISIDRQTFNHGGTRNRLLHELGDCDVVIFMTQDAYILDSAALTILCQSFEDPNVGAAFGRQLPHQDATAVAAHARLFNYPAESRVVSQADVPTLGIKTAFLSNSFAAYRRQALIDAGGFPSHVILSEDMMAGARLLKQGWKLAYNAEACVYHSHNYSMREEFKRYFDIGAFHSQEAWLIEWLGSAEGEGMRFIRSEARYLLNHAPLSLPSALLRTFAKYAGYRLGRYEKKLPIQIKKRLSMHSQFWG</sequence>
<evidence type="ECO:0000313" key="1">
    <source>
        <dbReference type="EMBL" id="KKO10462.1"/>
    </source>
</evidence>
<dbReference type="SUPFAM" id="SSF53448">
    <property type="entry name" value="Nucleotide-diphospho-sugar transferases"/>
    <property type="match status" value="1"/>
</dbReference>
<dbReference type="Pfam" id="PF13641">
    <property type="entry name" value="Glyco_tranf_2_3"/>
    <property type="match status" value="1"/>
</dbReference>
<proteinExistence type="predicted"/>
<accession>A0A0F9YE37</accession>
<dbReference type="PANTHER" id="PTHR43685:SF13">
    <property type="entry name" value="O ANTIGEN BIOSYNTHESIS RHAMNOSYLTRANSFERASE RFBN"/>
    <property type="match status" value="1"/>
</dbReference>
<dbReference type="InterPro" id="IPR029044">
    <property type="entry name" value="Nucleotide-diphossugar_trans"/>
</dbReference>
<dbReference type="GO" id="GO:0044010">
    <property type="term" value="P:single-species biofilm formation"/>
    <property type="evidence" value="ECO:0007669"/>
    <property type="project" value="TreeGrafter"/>
</dbReference>
<dbReference type="InterPro" id="IPR050834">
    <property type="entry name" value="Glycosyltransf_2"/>
</dbReference>
<protein>
    <recommendedName>
        <fullName evidence="2">Glycosyltransferase 2-like domain-containing protein</fullName>
    </recommendedName>
</protein>
<dbReference type="Gene3D" id="3.90.550.10">
    <property type="entry name" value="Spore Coat Polysaccharide Biosynthesis Protein SpsA, Chain A"/>
    <property type="match status" value="1"/>
</dbReference>
<comment type="caution">
    <text evidence="1">The sequence shown here is derived from an EMBL/GenBank/DDBJ whole genome shotgun (WGS) entry which is preliminary data.</text>
</comment>